<organism evidence="1 2">
    <name type="scientific">Curtobacterium flaccumfaciens</name>
    <dbReference type="NCBI Taxonomy" id="2035"/>
    <lineage>
        <taxon>Bacteria</taxon>
        <taxon>Bacillati</taxon>
        <taxon>Actinomycetota</taxon>
        <taxon>Actinomycetes</taxon>
        <taxon>Micrococcales</taxon>
        <taxon>Microbacteriaceae</taxon>
        <taxon>Curtobacterium</taxon>
    </lineage>
</organism>
<accession>A0A4R6DLW2</accession>
<reference evidence="1 2" key="1">
    <citation type="submission" date="2019-03" db="EMBL/GenBank/DDBJ databases">
        <title>Genomic analyses of the natural microbiome of Caenorhabditis elegans.</title>
        <authorList>
            <person name="Samuel B."/>
        </authorList>
    </citation>
    <scope>NUCLEOTIDE SEQUENCE [LARGE SCALE GENOMIC DNA]</scope>
    <source>
        <strain evidence="1 2">JUb65</strain>
    </source>
</reference>
<proteinExistence type="predicted"/>
<gene>
    <name evidence="1" type="ORF">EDF64_102268</name>
</gene>
<protein>
    <submittedName>
        <fullName evidence="1">Uncharacterized protein</fullName>
    </submittedName>
</protein>
<comment type="caution">
    <text evidence="1">The sequence shown here is derived from an EMBL/GenBank/DDBJ whole genome shotgun (WGS) entry which is preliminary data.</text>
</comment>
<name>A0A4R6DLW2_9MICO</name>
<dbReference type="EMBL" id="SNVW01000002">
    <property type="protein sequence ID" value="TDN45851.1"/>
    <property type="molecule type" value="Genomic_DNA"/>
</dbReference>
<dbReference type="AlphaFoldDB" id="A0A4R6DLW2"/>
<evidence type="ECO:0000313" key="1">
    <source>
        <dbReference type="EMBL" id="TDN45851.1"/>
    </source>
</evidence>
<dbReference type="RefSeq" id="WP_133518792.1">
    <property type="nucleotide sequence ID" value="NZ_SNVW01000002.1"/>
</dbReference>
<evidence type="ECO:0000313" key="2">
    <source>
        <dbReference type="Proteomes" id="UP000295764"/>
    </source>
</evidence>
<dbReference type="Proteomes" id="UP000295764">
    <property type="component" value="Unassembled WGS sequence"/>
</dbReference>
<sequence>MTVEDPVLALVTRRQQEWRERVRRRYRFRPWKARRIIWEHDELIRRSAEWRTARRERARLIDAGELPDR</sequence>